<reference evidence="1 2" key="1">
    <citation type="submission" date="2020-11" db="EMBL/GenBank/DDBJ databases">
        <authorList>
            <person name="Sun Q."/>
        </authorList>
    </citation>
    <scope>NUCLEOTIDE SEQUENCE [LARGE SCALE GENOMIC DNA]</scope>
    <source>
        <strain evidence="1 2">P8398</strain>
    </source>
</reference>
<keyword evidence="2" id="KW-1185">Reference proteome</keyword>
<dbReference type="Proteomes" id="UP000662888">
    <property type="component" value="Chromosome"/>
</dbReference>
<proteinExistence type="predicted"/>
<evidence type="ECO:0000313" key="2">
    <source>
        <dbReference type="Proteomes" id="UP000662888"/>
    </source>
</evidence>
<dbReference type="EMBL" id="CP065053">
    <property type="protein sequence ID" value="QPI49490.1"/>
    <property type="molecule type" value="Genomic_DNA"/>
</dbReference>
<name>A0AA49A8C2_9BURK</name>
<sequence>MSFNSTPSPFSVLQELGIVDASDYKRVLAHPDRAELFGYLALDDYVVWLVGRGLLSKASLEAGRARIVEDGAGHQYLPLIARAQHKLLVLEARASHDCFHTLVAEGIITGDECEDALVVVMEDEVIDSPAAALAWMVLEAEMTPERLDEIRAVEGGSARRAAIIAEADMLLDEHGAAAREASARVRWRWLGALVLAAGVAMWISARLAPQPQPEPAPASVPTCDDAGIVRTINTAMATSLPAHDGMSIAMARGRPLPKPALDRYVEVGFASETGIRGCFARLSGGDRAQVHAYILARDAVTGRIVLNAAAASMVQARYGHLDAGGRFIHRADPIGRAALRKAFDAAADQITEGKLDPLMIAQLRRTVDRKVRYAEEDPEPEHVRRIVDIEPLAPCRDLGSGNSFSCRLMVEHNDPVSVVFGGTKVHEGDFTVVRDGPGGAWRMGSVFSRELGIATAGAPPAPP</sequence>
<gene>
    <name evidence="1" type="ORF">IV454_29325</name>
</gene>
<evidence type="ECO:0000313" key="1">
    <source>
        <dbReference type="EMBL" id="QPI49490.1"/>
    </source>
</evidence>
<protein>
    <submittedName>
        <fullName evidence="1">Uncharacterized protein</fullName>
    </submittedName>
</protein>
<organism evidence="1 2">
    <name type="scientific">Massilia antarctica</name>
    <dbReference type="NCBI Taxonomy" id="2765360"/>
    <lineage>
        <taxon>Bacteria</taxon>
        <taxon>Pseudomonadati</taxon>
        <taxon>Pseudomonadota</taxon>
        <taxon>Betaproteobacteria</taxon>
        <taxon>Burkholderiales</taxon>
        <taxon>Oxalobacteraceae</taxon>
        <taxon>Telluria group</taxon>
        <taxon>Massilia</taxon>
    </lineage>
</organism>
<dbReference type="RefSeq" id="WP_206089168.1">
    <property type="nucleotide sequence ID" value="NZ_CP065053.1"/>
</dbReference>
<accession>A0AA49A8C2</accession>